<comment type="caution">
    <text evidence="3">The sequence shown here is derived from an EMBL/GenBank/DDBJ whole genome shotgun (WGS) entry which is preliminary data.</text>
</comment>
<accession>A0A061J3L3</accession>
<evidence type="ECO:0000259" key="2">
    <source>
        <dbReference type="Pfam" id="PF00487"/>
    </source>
</evidence>
<dbReference type="CDD" id="cd03507">
    <property type="entry name" value="Delta12-FADS-like"/>
    <property type="match status" value="1"/>
</dbReference>
<sequence length="419" mass="47233">MKAMPQFESSSATMASPSVMKTLLKSGRNKEYNVTVPSATMTIREIQDKIPAKFFERNTARSLLFLLRDLAQVAVTYILMYTVALPLANSLEAAAAAYAAGALDDAGASSSVAATTFVSAAWLFKALLWGVFWFVQGLNGTALWVLAHECGHQAFSPLKSLNDAVGMLLHSALLVPYHSWRITHGTHHKHTNHLTKDLVFVPMTRERVVELVEEAPLVTLLNLLLMFSFGWPAHLLANASGQDFGRFTSHFDPAAPFFRGEDYHDVVVSDLGVATALLLVFSSVYHFGLANVFCWYLVPYLWVNFWLVFITYLQHTDIRIPHYAHQHWTFVRGALAAVDRDYGALLNTWLHHINDSHVVHHLFSRIPHYNAIQVTRRHIRDILGDMYVTDSQPLWKALWSPARECRYVVPADGICVFYH</sequence>
<dbReference type="GO" id="GO:0006629">
    <property type="term" value="P:lipid metabolic process"/>
    <property type="evidence" value="ECO:0007669"/>
    <property type="project" value="InterPro"/>
</dbReference>
<protein>
    <submittedName>
        <fullName evidence="3">Fatty acid desaturase</fullName>
    </submittedName>
</protein>
<name>A0A061J3L3_TRYRA</name>
<feature type="domain" description="Fatty acid desaturase" evidence="2">
    <location>
        <begin position="129"/>
        <end position="389"/>
    </location>
</feature>
<keyword evidence="1" id="KW-0812">Transmembrane</keyword>
<dbReference type="VEuPathDB" id="TriTrypDB:TRSC58_03593"/>
<keyword evidence="1" id="KW-1133">Transmembrane helix</keyword>
<proteinExistence type="predicted"/>
<feature type="transmembrane region" description="Helical" evidence="1">
    <location>
        <begin position="63"/>
        <end position="84"/>
    </location>
</feature>
<dbReference type="EMBL" id="AUPL01003593">
    <property type="protein sequence ID" value="ESL08701.1"/>
    <property type="molecule type" value="Genomic_DNA"/>
</dbReference>
<feature type="transmembrane region" description="Helical" evidence="1">
    <location>
        <begin position="266"/>
        <end position="287"/>
    </location>
</feature>
<keyword evidence="1" id="KW-0472">Membrane</keyword>
<dbReference type="Proteomes" id="UP000031737">
    <property type="component" value="Unassembled WGS sequence"/>
</dbReference>
<dbReference type="PANTHER" id="PTHR32100">
    <property type="entry name" value="OMEGA-6 FATTY ACID DESATURASE, CHLOROPLASTIC"/>
    <property type="match status" value="1"/>
</dbReference>
<feature type="transmembrane region" description="Helical" evidence="1">
    <location>
        <begin position="293"/>
        <end position="313"/>
    </location>
</feature>
<evidence type="ECO:0000313" key="3">
    <source>
        <dbReference type="EMBL" id="ESL08701.1"/>
    </source>
</evidence>
<keyword evidence="4" id="KW-1185">Reference proteome</keyword>
<evidence type="ECO:0000313" key="4">
    <source>
        <dbReference type="Proteomes" id="UP000031737"/>
    </source>
</evidence>
<dbReference type="GO" id="GO:0016491">
    <property type="term" value="F:oxidoreductase activity"/>
    <property type="evidence" value="ECO:0007669"/>
    <property type="project" value="InterPro"/>
</dbReference>
<dbReference type="InterPro" id="IPR012171">
    <property type="entry name" value="Fatty_acid_desaturase"/>
</dbReference>
<gene>
    <name evidence="3" type="ORF">TRSC58_03593</name>
</gene>
<reference evidence="3 4" key="1">
    <citation type="submission" date="2013-07" db="EMBL/GenBank/DDBJ databases">
        <authorList>
            <person name="Stoco P.H."/>
            <person name="Wagner G."/>
            <person name="Gerber A."/>
            <person name="Zaha A."/>
            <person name="Thompson C."/>
            <person name="Bartholomeu D.C."/>
            <person name="Luckemeyer D.D."/>
            <person name="Bahia D."/>
            <person name="Loreto E."/>
            <person name="Prestes E.B."/>
            <person name="Lima F.M."/>
            <person name="Rodrigues-Luiz G."/>
            <person name="Vallejo G.A."/>
            <person name="Filho J.F."/>
            <person name="Monteiro K.M."/>
            <person name="Tyler K.M."/>
            <person name="de Almeida L.G."/>
            <person name="Ortiz M.F."/>
            <person name="Siervo M.A."/>
            <person name="de Moraes M.H."/>
            <person name="Cunha O.L."/>
            <person name="Mendonca-Neto R."/>
            <person name="Silva R."/>
            <person name="Teixeira S.M."/>
            <person name="Murta S.M."/>
            <person name="Sincero T.C."/>
            <person name="Mendes T.A."/>
            <person name="Urmenyi T.P."/>
            <person name="Silva V.G."/>
            <person name="da Rocha W.D."/>
            <person name="Andersson B."/>
            <person name="Romanha A.J."/>
            <person name="Steindel M."/>
            <person name="de Vasconcelos A.T."/>
            <person name="Grisard E.C."/>
        </authorList>
    </citation>
    <scope>NUCLEOTIDE SEQUENCE [LARGE SCALE GENOMIC DNA]</scope>
    <source>
        <strain evidence="3 4">SC58</strain>
    </source>
</reference>
<dbReference type="AlphaFoldDB" id="A0A061J3L3"/>
<evidence type="ECO:0000256" key="1">
    <source>
        <dbReference type="SAM" id="Phobius"/>
    </source>
</evidence>
<dbReference type="OrthoDB" id="1461976at2759"/>
<organism evidence="3 4">
    <name type="scientific">Trypanosoma rangeli SC58</name>
    <dbReference type="NCBI Taxonomy" id="429131"/>
    <lineage>
        <taxon>Eukaryota</taxon>
        <taxon>Discoba</taxon>
        <taxon>Euglenozoa</taxon>
        <taxon>Kinetoplastea</taxon>
        <taxon>Metakinetoplastina</taxon>
        <taxon>Trypanosomatida</taxon>
        <taxon>Trypanosomatidae</taxon>
        <taxon>Trypanosoma</taxon>
        <taxon>Herpetosoma</taxon>
    </lineage>
</organism>
<dbReference type="InterPro" id="IPR005804">
    <property type="entry name" value="FA_desaturase_dom"/>
</dbReference>
<dbReference type="Pfam" id="PF00487">
    <property type="entry name" value="FA_desaturase"/>
    <property type="match status" value="1"/>
</dbReference>